<comment type="similarity">
    <text evidence="2 5">Belongs to the glycosyl hydrolase 43 family.</text>
</comment>
<dbReference type="SUPFAM" id="SSF75005">
    <property type="entry name" value="Arabinanase/levansucrase/invertase"/>
    <property type="match status" value="1"/>
</dbReference>
<dbReference type="PROSITE" id="PS51257">
    <property type="entry name" value="PROKAR_LIPOPROTEIN"/>
    <property type="match status" value="1"/>
</dbReference>
<gene>
    <name evidence="6" type="ORF">FEF09_06440</name>
</gene>
<dbReference type="InterPro" id="IPR006710">
    <property type="entry name" value="Glyco_hydro_43"/>
</dbReference>
<comment type="caution">
    <text evidence="6">The sequence shown here is derived from an EMBL/GenBank/DDBJ whole genome shotgun (WGS) entry which is preliminary data.</text>
</comment>
<reference evidence="6 7" key="1">
    <citation type="submission" date="2019-08" db="EMBL/GenBank/DDBJ databases">
        <title>Whole genome sequencing of chitin degrading bacteria Chitinophaga pinensis YS16.</title>
        <authorList>
            <person name="Singh R.P."/>
            <person name="Manchanda G."/>
            <person name="Maurya I.K."/>
            <person name="Joshi N.K."/>
            <person name="Srivastava A.K."/>
        </authorList>
    </citation>
    <scope>NUCLEOTIDE SEQUENCE [LARGE SCALE GENOMIC DNA]</scope>
    <source>
        <strain evidence="6 7">YS-16</strain>
    </source>
</reference>
<organism evidence="6 7">
    <name type="scientific">Chitinophaga pinensis</name>
    <dbReference type="NCBI Taxonomy" id="79329"/>
    <lineage>
        <taxon>Bacteria</taxon>
        <taxon>Pseudomonadati</taxon>
        <taxon>Bacteroidota</taxon>
        <taxon>Chitinophagia</taxon>
        <taxon>Chitinophagales</taxon>
        <taxon>Chitinophagaceae</taxon>
        <taxon>Chitinophaga</taxon>
    </lineage>
</organism>
<dbReference type="RefSeq" id="WP_146304361.1">
    <property type="nucleotide sequence ID" value="NZ_VOHS01000005.1"/>
</dbReference>
<dbReference type="OrthoDB" id="9758923at2"/>
<dbReference type="PANTHER" id="PTHR43301">
    <property type="entry name" value="ARABINAN ENDO-1,5-ALPHA-L-ARABINOSIDASE"/>
    <property type="match status" value="1"/>
</dbReference>
<keyword evidence="4 5" id="KW-0326">Glycosidase</keyword>
<comment type="pathway">
    <text evidence="1">Glycan metabolism; L-arabinan degradation.</text>
</comment>
<dbReference type="GO" id="GO:0004553">
    <property type="term" value="F:hydrolase activity, hydrolyzing O-glycosyl compounds"/>
    <property type="evidence" value="ECO:0007669"/>
    <property type="project" value="InterPro"/>
</dbReference>
<evidence type="ECO:0000256" key="5">
    <source>
        <dbReference type="RuleBase" id="RU361187"/>
    </source>
</evidence>
<dbReference type="InterPro" id="IPR050727">
    <property type="entry name" value="GH43_arabinanases"/>
</dbReference>
<dbReference type="EMBL" id="VOHS01000005">
    <property type="protein sequence ID" value="TWW01103.1"/>
    <property type="molecule type" value="Genomic_DNA"/>
</dbReference>
<evidence type="ECO:0000256" key="4">
    <source>
        <dbReference type="ARBA" id="ARBA00023295"/>
    </source>
</evidence>
<evidence type="ECO:0000256" key="3">
    <source>
        <dbReference type="ARBA" id="ARBA00022801"/>
    </source>
</evidence>
<evidence type="ECO:0000256" key="1">
    <source>
        <dbReference type="ARBA" id="ARBA00004834"/>
    </source>
</evidence>
<accession>A0A5C6LV69</accession>
<dbReference type="InterPro" id="IPR023296">
    <property type="entry name" value="Glyco_hydro_beta-prop_sf"/>
</dbReference>
<keyword evidence="7" id="KW-1185">Reference proteome</keyword>
<proteinExistence type="inferred from homology"/>
<sequence length="300" mass="34466">MKRFALYISIILLAACRSNKEVYMFTSFHEPGKDGLHFLYSYDGYKWDSLRGSFLHPQMGKDKIMRDPSMVKGPDGTFHLVWTSSWKGDKGFGYTSSKDLQHWRPQQFIPVMEQEPTTVNVWAPELFYDEEGKQFIIIWASCIPGRFEKGIEAEDNNHRMYYTTTKDFQTFSPAKLLLDPGFSVIDAVIVQTGSQAYTLVLKDNTRNERDLKVAFAQHPLGPYQDVSAPFTGKLTEGPTVLKAGKDWLIYYDDYGNKRYGAVATTDFRTFRDINASIIIPEGHKHGTVFKVRRKILDKLK</sequence>
<keyword evidence="3 5" id="KW-0378">Hydrolase</keyword>
<name>A0A5C6LV69_9BACT</name>
<dbReference type="Pfam" id="PF04616">
    <property type="entry name" value="Glyco_hydro_43"/>
    <property type="match status" value="1"/>
</dbReference>
<dbReference type="AlphaFoldDB" id="A0A5C6LV69"/>
<dbReference type="PANTHER" id="PTHR43301:SF3">
    <property type="entry name" value="ARABINAN ENDO-1,5-ALPHA-L-ARABINOSIDASE A-RELATED"/>
    <property type="match status" value="1"/>
</dbReference>
<evidence type="ECO:0000313" key="6">
    <source>
        <dbReference type="EMBL" id="TWW01103.1"/>
    </source>
</evidence>
<evidence type="ECO:0000256" key="2">
    <source>
        <dbReference type="ARBA" id="ARBA00009865"/>
    </source>
</evidence>
<dbReference type="GO" id="GO:0005975">
    <property type="term" value="P:carbohydrate metabolic process"/>
    <property type="evidence" value="ECO:0007669"/>
    <property type="project" value="InterPro"/>
</dbReference>
<protein>
    <submittedName>
        <fullName evidence="6">Family 43 glycosylhydrolase</fullName>
    </submittedName>
</protein>
<evidence type="ECO:0000313" key="7">
    <source>
        <dbReference type="Proteomes" id="UP000318815"/>
    </source>
</evidence>
<dbReference type="Gene3D" id="2.115.10.20">
    <property type="entry name" value="Glycosyl hydrolase domain, family 43"/>
    <property type="match status" value="1"/>
</dbReference>
<dbReference type="Proteomes" id="UP000318815">
    <property type="component" value="Unassembled WGS sequence"/>
</dbReference>
<dbReference type="CDD" id="cd08983">
    <property type="entry name" value="GH43_Bt3655-like"/>
    <property type="match status" value="1"/>
</dbReference>